<proteinExistence type="predicted"/>
<dbReference type="Proteomes" id="UP000663671">
    <property type="component" value="Chromosome 1"/>
</dbReference>
<evidence type="ECO:0000313" key="1">
    <source>
        <dbReference type="EMBL" id="QSS63910.1"/>
    </source>
</evidence>
<evidence type="ECO:0000313" key="2">
    <source>
        <dbReference type="Proteomes" id="UP000663671"/>
    </source>
</evidence>
<dbReference type="OrthoDB" id="4187517at2759"/>
<protein>
    <submittedName>
        <fullName evidence="1">Uncharacterized protein</fullName>
    </submittedName>
</protein>
<dbReference type="EMBL" id="CP069114">
    <property type="protein sequence ID" value="QSS63910.1"/>
    <property type="molecule type" value="Genomic_DNA"/>
</dbReference>
<sequence length="100" mass="11341">MDPRSGGDVFVYYKNVDISHPWKGSRILLADDMILHCGHRIAWLYKLQVICKPTFAALALVNLLMPADYQKGGIGDNQYVVPSQRSIAFTLLRGWTYDPE</sequence>
<gene>
    <name evidence="1" type="ORF">I7I51_00971</name>
</gene>
<dbReference type="VEuPathDB" id="FungiDB:I7I51_00971"/>
<reference evidence="1" key="1">
    <citation type="submission" date="2021-01" db="EMBL/GenBank/DDBJ databases">
        <title>Chromosome-level genome assembly of a human fungal pathogen reveals clustering of transcriptionally co-regulated genes.</title>
        <authorList>
            <person name="Voorhies M."/>
            <person name="Cohen S."/>
            <person name="Shea T.P."/>
            <person name="Petrus S."/>
            <person name="Munoz J.F."/>
            <person name="Poplawski S."/>
            <person name="Goldman W.E."/>
            <person name="Michael T."/>
            <person name="Cuomo C.A."/>
            <person name="Sil A."/>
            <person name="Beyhan S."/>
        </authorList>
    </citation>
    <scope>NUCLEOTIDE SEQUENCE</scope>
    <source>
        <strain evidence="1">WU24</strain>
    </source>
</reference>
<organism evidence="1 2">
    <name type="scientific">Ajellomyces capsulatus</name>
    <name type="common">Darling's disease fungus</name>
    <name type="synonym">Histoplasma capsulatum</name>
    <dbReference type="NCBI Taxonomy" id="5037"/>
    <lineage>
        <taxon>Eukaryota</taxon>
        <taxon>Fungi</taxon>
        <taxon>Dikarya</taxon>
        <taxon>Ascomycota</taxon>
        <taxon>Pezizomycotina</taxon>
        <taxon>Eurotiomycetes</taxon>
        <taxon>Eurotiomycetidae</taxon>
        <taxon>Onygenales</taxon>
        <taxon>Ajellomycetaceae</taxon>
        <taxon>Histoplasma</taxon>
    </lineage>
</organism>
<dbReference type="AlphaFoldDB" id="A0A8A1MFH2"/>
<name>A0A8A1MFH2_AJECA</name>
<accession>A0A8A1MFH2</accession>